<dbReference type="Ensembl" id="ENSCCAT00000053653.1">
    <property type="protein sequence ID" value="ENSCCAP00000035873.1"/>
    <property type="gene ID" value="ENSCCAG00000035851.1"/>
</dbReference>
<dbReference type="GeneTree" id="ENSGT00920000149180"/>
<evidence type="ECO:0000256" key="2">
    <source>
        <dbReference type="SAM" id="MobiDB-lite"/>
    </source>
</evidence>
<reference evidence="4" key="1">
    <citation type="submission" date="2025-08" db="UniProtKB">
        <authorList>
            <consortium name="Ensembl"/>
        </authorList>
    </citation>
    <scope>IDENTIFICATION</scope>
</reference>
<dbReference type="InterPro" id="IPR009057">
    <property type="entry name" value="Homeodomain-like_sf"/>
</dbReference>
<dbReference type="Gene3D" id="1.10.10.60">
    <property type="entry name" value="Homeodomain-like"/>
    <property type="match status" value="1"/>
</dbReference>
<dbReference type="GO" id="GO:0005634">
    <property type="term" value="C:nucleus"/>
    <property type="evidence" value="ECO:0007669"/>
    <property type="project" value="UniProtKB-SubCell"/>
</dbReference>
<feature type="domain" description="Homeobox" evidence="3">
    <location>
        <begin position="19"/>
        <end position="78"/>
    </location>
</feature>
<evidence type="ECO:0000259" key="3">
    <source>
        <dbReference type="SMART" id="SM00389"/>
    </source>
</evidence>
<dbReference type="AlphaFoldDB" id="A0A2K5S660"/>
<dbReference type="InterPro" id="IPR001356">
    <property type="entry name" value="HD"/>
</dbReference>
<accession>A0A2K5S660</accession>
<evidence type="ECO:0000313" key="4">
    <source>
        <dbReference type="Ensembl" id="ENSCCAP00000035873.1"/>
    </source>
</evidence>
<name>A0A2K5S660_CEBIM</name>
<dbReference type="GO" id="GO:0003677">
    <property type="term" value="F:DNA binding"/>
    <property type="evidence" value="ECO:0007669"/>
    <property type="project" value="UniProtKB-KW"/>
</dbReference>
<dbReference type="STRING" id="9516.ENSCCAP00000035873"/>
<dbReference type="SUPFAM" id="SSF46689">
    <property type="entry name" value="Homeodomain-like"/>
    <property type="match status" value="1"/>
</dbReference>
<keyword evidence="5" id="KW-1185">Reference proteome</keyword>
<dbReference type="Proteomes" id="UP000233040">
    <property type="component" value="Unassembled WGS sequence"/>
</dbReference>
<evidence type="ECO:0000256" key="1">
    <source>
        <dbReference type="RuleBase" id="RU000682"/>
    </source>
</evidence>
<feature type="region of interest" description="Disordered" evidence="2">
    <location>
        <begin position="1"/>
        <end position="24"/>
    </location>
</feature>
<dbReference type="PANTHER" id="PTHR47777:SF1">
    <property type="entry name" value="HOMEOBOX PROTEIN SEBOX"/>
    <property type="match status" value="1"/>
</dbReference>
<dbReference type="OMA" id="AFAAWPY"/>
<reference evidence="4" key="2">
    <citation type="submission" date="2025-09" db="UniProtKB">
        <authorList>
            <consortium name="Ensembl"/>
        </authorList>
    </citation>
    <scope>IDENTIFICATION</scope>
</reference>
<keyword evidence="1" id="KW-0238">DNA-binding</keyword>
<dbReference type="Pfam" id="PF00046">
    <property type="entry name" value="Homeodomain"/>
    <property type="match status" value="1"/>
</dbReference>
<organism evidence="4 5">
    <name type="scientific">Cebus imitator</name>
    <name type="common">Panamanian white-faced capuchin</name>
    <name type="synonym">Cebus capucinus imitator</name>
    <dbReference type="NCBI Taxonomy" id="2715852"/>
    <lineage>
        <taxon>Eukaryota</taxon>
        <taxon>Metazoa</taxon>
        <taxon>Chordata</taxon>
        <taxon>Craniata</taxon>
        <taxon>Vertebrata</taxon>
        <taxon>Euteleostomi</taxon>
        <taxon>Mammalia</taxon>
        <taxon>Eutheria</taxon>
        <taxon>Euarchontoglires</taxon>
        <taxon>Primates</taxon>
        <taxon>Haplorrhini</taxon>
        <taxon>Platyrrhini</taxon>
        <taxon>Cebidae</taxon>
        <taxon>Cebinae</taxon>
        <taxon>Cebus</taxon>
    </lineage>
</organism>
<comment type="subcellular location">
    <subcellularLocation>
        <location evidence="1">Nucleus</location>
    </subcellularLocation>
</comment>
<protein>
    <submittedName>
        <fullName evidence="4">SEBOX homeobox</fullName>
    </submittedName>
</protein>
<keyword evidence="1" id="KW-0539">Nucleus</keyword>
<dbReference type="CDD" id="cd00086">
    <property type="entry name" value="homeodomain"/>
    <property type="match status" value="1"/>
</dbReference>
<sequence length="177" mass="19162">MASPMDASPAGGASRLGPHQRKRTAFSKGQLLEVERVFAAWPYPDISTCEHLAWVTHLPEQVWFQNCWAKIIKNRKSGSLSPRPESPQSFCSLPDTLQPSPSSGTLQHTSMCQHTSCPAPSLGPRQAWEGAKAVAPWELAGASGVHPSLEQATPQMSLHSLSDLIYASAIVTNVDYS</sequence>
<keyword evidence="1" id="KW-0371">Homeobox</keyword>
<dbReference type="InterPro" id="IPR042223">
    <property type="entry name" value="SEBOX"/>
</dbReference>
<gene>
    <name evidence="4" type="primary">SEBOX</name>
</gene>
<proteinExistence type="predicted"/>
<dbReference type="SMART" id="SM00389">
    <property type="entry name" value="HOX"/>
    <property type="match status" value="1"/>
</dbReference>
<dbReference type="PANTHER" id="PTHR47777">
    <property type="entry name" value="HOMEOBOX PROTEIN SEBOX"/>
    <property type="match status" value="1"/>
</dbReference>
<evidence type="ECO:0000313" key="5">
    <source>
        <dbReference type="Proteomes" id="UP000233040"/>
    </source>
</evidence>